<keyword evidence="3" id="KW-1185">Reference proteome</keyword>
<evidence type="ECO:0000313" key="3">
    <source>
        <dbReference type="Proteomes" id="UP000694380"/>
    </source>
</evidence>
<dbReference type="OMA" id="HNMESES"/>
<dbReference type="Proteomes" id="UP000694380">
    <property type="component" value="Unplaced"/>
</dbReference>
<protein>
    <recommendedName>
        <fullName evidence="4">Plakophilin 4</fullName>
    </recommendedName>
</protein>
<feature type="region of interest" description="Disordered" evidence="1">
    <location>
        <begin position="1"/>
        <end position="29"/>
    </location>
</feature>
<evidence type="ECO:0008006" key="4">
    <source>
        <dbReference type="Google" id="ProtNLM"/>
    </source>
</evidence>
<sequence>MPAPEQTPLVEEGLQQTTQETSTGPGMEPETTATTILASVKEQELQFQRLTRELEVERQIVASQLERCRLGAESPSIASTRVLMKASVGV</sequence>
<evidence type="ECO:0000313" key="2">
    <source>
        <dbReference type="Ensembl" id="ENSCPBP00000038322.1"/>
    </source>
</evidence>
<accession>A0A8C3ISA6</accession>
<feature type="compositionally biased region" description="Polar residues" evidence="1">
    <location>
        <begin position="14"/>
        <end position="24"/>
    </location>
</feature>
<reference evidence="2" key="1">
    <citation type="submission" date="2025-08" db="UniProtKB">
        <authorList>
            <consortium name="Ensembl"/>
        </authorList>
    </citation>
    <scope>IDENTIFICATION</scope>
</reference>
<organism evidence="2 3">
    <name type="scientific">Chrysemys picta bellii</name>
    <name type="common">Western painted turtle</name>
    <name type="synonym">Emys bellii</name>
    <dbReference type="NCBI Taxonomy" id="8478"/>
    <lineage>
        <taxon>Eukaryota</taxon>
        <taxon>Metazoa</taxon>
        <taxon>Chordata</taxon>
        <taxon>Craniata</taxon>
        <taxon>Vertebrata</taxon>
        <taxon>Euteleostomi</taxon>
        <taxon>Archelosauria</taxon>
        <taxon>Testudinata</taxon>
        <taxon>Testudines</taxon>
        <taxon>Cryptodira</taxon>
        <taxon>Durocryptodira</taxon>
        <taxon>Testudinoidea</taxon>
        <taxon>Emydidae</taxon>
        <taxon>Chrysemys</taxon>
    </lineage>
</organism>
<dbReference type="AlphaFoldDB" id="A0A8C3ISA6"/>
<dbReference type="GeneTree" id="ENSGT00940000155773"/>
<reference evidence="2" key="2">
    <citation type="submission" date="2025-09" db="UniProtKB">
        <authorList>
            <consortium name="Ensembl"/>
        </authorList>
    </citation>
    <scope>IDENTIFICATION</scope>
</reference>
<dbReference type="Ensembl" id="ENSCPBT00000044916.1">
    <property type="protein sequence ID" value="ENSCPBP00000038322.1"/>
    <property type="gene ID" value="ENSCPBG00000026489.1"/>
</dbReference>
<name>A0A8C3ISA6_CHRPI</name>
<proteinExistence type="predicted"/>
<evidence type="ECO:0000256" key="1">
    <source>
        <dbReference type="SAM" id="MobiDB-lite"/>
    </source>
</evidence>